<sequence>MSVRYALYFSPVTNSCLAAFGAASLGRSATLARATNVGSPHPNKARWLALTQPPAHYGFHATLKAPFELRSGTNIEALTQELKQFARELSPIPLEGLAPRQLSGFAALTLPSQPAALRTLAQKVVETFEPYRQPLSDTDIQRRKKQQLTPRQTELLEQYGYPYVDEEFRFHMTLTGPITEQDNDYVEWLKTLYRQFVTDTPMLDQITIYSQPDRNSPFVKIQACPLATAGQPA</sequence>
<keyword evidence="1" id="KW-0732">Signal</keyword>
<dbReference type="KEGG" id="gai:IMCC3135_02130"/>
<gene>
    <name evidence="2" type="ORF">IMCC3135_02130</name>
</gene>
<organism evidence="2 3">
    <name type="scientific">Granulosicoccus antarcticus IMCC3135</name>
    <dbReference type="NCBI Taxonomy" id="1192854"/>
    <lineage>
        <taxon>Bacteria</taxon>
        <taxon>Pseudomonadati</taxon>
        <taxon>Pseudomonadota</taxon>
        <taxon>Gammaproteobacteria</taxon>
        <taxon>Chromatiales</taxon>
        <taxon>Granulosicoccaceae</taxon>
        <taxon>Granulosicoccus</taxon>
    </lineage>
</organism>
<dbReference type="OrthoDB" id="5801437at2"/>
<dbReference type="Gene3D" id="3.90.1140.10">
    <property type="entry name" value="Cyclic phosphodiesterase"/>
    <property type="match status" value="1"/>
</dbReference>
<dbReference type="InterPro" id="IPR009389">
    <property type="entry name" value="DUF1045"/>
</dbReference>
<dbReference type="AlphaFoldDB" id="A0A2Z2NNX4"/>
<dbReference type="PIRSF" id="PIRSF033328">
    <property type="entry name" value="Phest_Mll4975"/>
    <property type="match status" value="1"/>
</dbReference>
<dbReference type="RefSeq" id="WP_088916075.1">
    <property type="nucleotide sequence ID" value="NZ_CP018632.1"/>
</dbReference>
<evidence type="ECO:0008006" key="4">
    <source>
        <dbReference type="Google" id="ProtNLM"/>
    </source>
</evidence>
<feature type="signal peptide" evidence="1">
    <location>
        <begin position="1"/>
        <end position="18"/>
    </location>
</feature>
<evidence type="ECO:0000256" key="1">
    <source>
        <dbReference type="SAM" id="SignalP"/>
    </source>
</evidence>
<accession>A0A2Z2NNX4</accession>
<dbReference type="EMBL" id="CP018632">
    <property type="protein sequence ID" value="ASJ70540.1"/>
    <property type="molecule type" value="Genomic_DNA"/>
</dbReference>
<protein>
    <recommendedName>
        <fullName evidence="4">Phosphonate metabolism protein</fullName>
    </recommendedName>
</protein>
<dbReference type="Pfam" id="PF06299">
    <property type="entry name" value="DUF1045"/>
    <property type="match status" value="1"/>
</dbReference>
<proteinExistence type="predicted"/>
<name>A0A2Z2NNX4_9GAMM</name>
<evidence type="ECO:0000313" key="3">
    <source>
        <dbReference type="Proteomes" id="UP000250079"/>
    </source>
</evidence>
<evidence type="ECO:0000313" key="2">
    <source>
        <dbReference type="EMBL" id="ASJ70540.1"/>
    </source>
</evidence>
<keyword evidence="3" id="KW-1185">Reference proteome</keyword>
<feature type="chain" id="PRO_5016406321" description="Phosphonate metabolism protein" evidence="1">
    <location>
        <begin position="19"/>
        <end position="233"/>
    </location>
</feature>
<dbReference type="Proteomes" id="UP000250079">
    <property type="component" value="Chromosome"/>
</dbReference>
<reference evidence="2 3" key="1">
    <citation type="submission" date="2016-12" db="EMBL/GenBank/DDBJ databases">
        <authorList>
            <person name="Song W.-J."/>
            <person name="Kurnit D.M."/>
        </authorList>
    </citation>
    <scope>NUCLEOTIDE SEQUENCE [LARGE SCALE GENOMIC DNA]</scope>
    <source>
        <strain evidence="2 3">IMCC3135</strain>
    </source>
</reference>